<evidence type="ECO:0008006" key="3">
    <source>
        <dbReference type="Google" id="ProtNLM"/>
    </source>
</evidence>
<name>A0ABQ3XFU0_9ACTN</name>
<proteinExistence type="predicted"/>
<dbReference type="RefSeq" id="WP_203800013.1">
    <property type="nucleotide sequence ID" value="NZ_BAAAQE010000092.1"/>
</dbReference>
<reference evidence="1 2" key="1">
    <citation type="submission" date="2021-01" db="EMBL/GenBank/DDBJ databases">
        <title>Whole genome shotgun sequence of Actinoplanes couchii NBRC 106145.</title>
        <authorList>
            <person name="Komaki H."/>
            <person name="Tamura T."/>
        </authorList>
    </citation>
    <scope>NUCLEOTIDE SEQUENCE [LARGE SCALE GENOMIC DNA]</scope>
    <source>
        <strain evidence="1 2">NBRC 106145</strain>
    </source>
</reference>
<accession>A0ABQ3XFU0</accession>
<dbReference type="InterPro" id="IPR009439">
    <property type="entry name" value="RCC_reductase"/>
</dbReference>
<sequence>MTETIRQVPDRADDSPVVDVRETFQYYRELLAELKGKIDARFELTRDPSTRDLQAYGGHPDGPGGSLEAYAGPEIDWLVHSWIGDPGAGFANLHLTAWLGPRTRVPHLGITLLVWPGGWFYLDSVPRVNLVEDAGYFDDYYAGADEAWRELRADPEFEYFVSRSGFIRASLSPTAYCYSFETSRRNLGIVAQRAHAHVDRWLRWVDKAPPVPVGRRPALAAADQTIRRNIAERDPVNVTAVRFFGAEMTNRLVRALWGGDRELPRPE</sequence>
<dbReference type="PANTHER" id="PTHR34685:SF2">
    <property type="entry name" value="RED CHLOROPHYLL CATABOLITE REDUCTASE, CHLOROPLASTIC"/>
    <property type="match status" value="1"/>
</dbReference>
<organism evidence="1 2">
    <name type="scientific">Actinoplanes couchii</name>
    <dbReference type="NCBI Taxonomy" id="403638"/>
    <lineage>
        <taxon>Bacteria</taxon>
        <taxon>Bacillati</taxon>
        <taxon>Actinomycetota</taxon>
        <taxon>Actinomycetes</taxon>
        <taxon>Micromonosporales</taxon>
        <taxon>Micromonosporaceae</taxon>
        <taxon>Actinoplanes</taxon>
    </lineage>
</organism>
<keyword evidence="2" id="KW-1185">Reference proteome</keyword>
<gene>
    <name evidence="1" type="ORF">Aco03nite_057510</name>
</gene>
<protein>
    <recommendedName>
        <fullName evidence="3">Oxidoreductase</fullName>
    </recommendedName>
</protein>
<evidence type="ECO:0000313" key="1">
    <source>
        <dbReference type="EMBL" id="GID57347.1"/>
    </source>
</evidence>
<dbReference type="Proteomes" id="UP000612282">
    <property type="component" value="Unassembled WGS sequence"/>
</dbReference>
<dbReference type="Gene3D" id="3.40.1500.20">
    <property type="match status" value="1"/>
</dbReference>
<comment type="caution">
    <text evidence="1">The sequence shown here is derived from an EMBL/GenBank/DDBJ whole genome shotgun (WGS) entry which is preliminary data.</text>
</comment>
<dbReference type="PANTHER" id="PTHR34685">
    <property type="entry name" value="RED CHLOROPHYLL CATABOLITE REDUCTASE, CHLOROPLASTIC"/>
    <property type="match status" value="1"/>
</dbReference>
<dbReference type="EMBL" id="BOMG01000071">
    <property type="protein sequence ID" value="GID57347.1"/>
    <property type="molecule type" value="Genomic_DNA"/>
</dbReference>
<dbReference type="Pfam" id="PF06405">
    <property type="entry name" value="RCC_reductase"/>
    <property type="match status" value="1"/>
</dbReference>
<evidence type="ECO:0000313" key="2">
    <source>
        <dbReference type="Proteomes" id="UP000612282"/>
    </source>
</evidence>